<feature type="compositionally biased region" description="Basic and acidic residues" evidence="1">
    <location>
        <begin position="664"/>
        <end position="674"/>
    </location>
</feature>
<feature type="compositionally biased region" description="Pro residues" evidence="1">
    <location>
        <begin position="933"/>
        <end position="964"/>
    </location>
</feature>
<feature type="compositionally biased region" description="Low complexity" evidence="1">
    <location>
        <begin position="978"/>
        <end position="990"/>
    </location>
</feature>
<feature type="compositionally biased region" description="Low complexity" evidence="1">
    <location>
        <begin position="262"/>
        <end position="275"/>
    </location>
</feature>
<reference evidence="2 3" key="1">
    <citation type="journal article" date="2024" name="Commun. Biol.">
        <title>Comparative genomic analysis of thermophilic fungi reveals convergent evolutionary adaptations and gene losses.</title>
        <authorList>
            <person name="Steindorff A.S."/>
            <person name="Aguilar-Pontes M.V."/>
            <person name="Robinson A.J."/>
            <person name="Andreopoulos B."/>
            <person name="LaButti K."/>
            <person name="Kuo A."/>
            <person name="Mondo S."/>
            <person name="Riley R."/>
            <person name="Otillar R."/>
            <person name="Haridas S."/>
            <person name="Lipzen A."/>
            <person name="Grimwood J."/>
            <person name="Schmutz J."/>
            <person name="Clum A."/>
            <person name="Reid I.D."/>
            <person name="Moisan M.C."/>
            <person name="Butler G."/>
            <person name="Nguyen T.T.M."/>
            <person name="Dewar K."/>
            <person name="Conant G."/>
            <person name="Drula E."/>
            <person name="Henrissat B."/>
            <person name="Hansel C."/>
            <person name="Singer S."/>
            <person name="Hutchinson M.I."/>
            <person name="de Vries R.P."/>
            <person name="Natvig D.O."/>
            <person name="Powell A.J."/>
            <person name="Tsang A."/>
            <person name="Grigoriev I.V."/>
        </authorList>
    </citation>
    <scope>NUCLEOTIDE SEQUENCE [LARGE SCALE GENOMIC DNA]</scope>
    <source>
        <strain evidence="2 3">ATCC 22073</strain>
    </source>
</reference>
<feature type="compositionally biased region" description="Pro residues" evidence="1">
    <location>
        <begin position="847"/>
        <end position="857"/>
    </location>
</feature>
<feature type="compositionally biased region" description="Pro residues" evidence="1">
    <location>
        <begin position="783"/>
        <end position="792"/>
    </location>
</feature>
<feature type="compositionally biased region" description="Pro residues" evidence="1">
    <location>
        <begin position="757"/>
        <end position="766"/>
    </location>
</feature>
<feature type="compositionally biased region" description="Polar residues" evidence="1">
    <location>
        <begin position="518"/>
        <end position="527"/>
    </location>
</feature>
<feature type="region of interest" description="Disordered" evidence="1">
    <location>
        <begin position="254"/>
        <end position="280"/>
    </location>
</feature>
<feature type="compositionally biased region" description="Pro residues" evidence="1">
    <location>
        <begin position="803"/>
        <end position="816"/>
    </location>
</feature>
<feature type="compositionally biased region" description="Low complexity" evidence="1">
    <location>
        <begin position="894"/>
        <end position="909"/>
    </location>
</feature>
<feature type="compositionally biased region" description="Low complexity" evidence="1">
    <location>
        <begin position="19"/>
        <end position="35"/>
    </location>
</feature>
<sequence length="1090" mass="118999">MSQPSNTPNDVADMDDAMSVDAPVAAQPAPPTRGASGRGRGRGRWPRSRANRVTKPPTKGGPGRGRRHKVYESSRLQAAHERCQELKQAYAAVAKLVKPVVQEIADRSINELLENPEMHKQVPEYQDVMSFLRKRRDDAIETCNRRLEHGLAMAEHVWKAQQQKVHDEYTTKLAEMCEDRYGQLLLQLDILEYLHDNNLPVDLPAPADDRYLFKEISQEDADLQGAFDHRAEHQDMSIMDLMVKPQTLPLEDKEAADDEPAAKGARAKASSAVGRMPRHPAGLLGAAEDIADRAATPMGSESAEPEADGPEPPLPRGAGDPDQFGVRLVYRKGTKNDIPNNRVMVPNLFEWDDLDIGFRDSTNCTNKGATKQRRGKYLNKPGTNYLFVDRRVGIWDSTLAAGELDEELVKKYRLHPTYGLVVPESINEWEPPKPAPSGLKPVVFVPPHGDPIHTSRTVAPALLDRDVDNVQRRMELSRLVRTVCEGEDIPLSDISPDKDALEARRDEVLRSRNIDPAQLTQASSRPEPSSPTPQPAADDTIEAVDAGAAAAPVPDDPATFDLFVDEAIAAADAIEAEEEAIARAASAKRTPSRPYDAIRDVFTDTRPSRQPSPPAAQDVPVVVADTTNLSRLADTALQLHMAPPPPPPAPAPAPVPVPVGREQPIVDKPAHYDRLPSLPPQPMAQKPVVEEPHRYDQYPPLPPHHAPAELPPYGPAPQSNGVGRVPEYGQPRAECFQPSEYHHHQQEPAHLPHPEPPRPPIEPPRAVPVEPHRPNDFLRTALNPPPMPPAPYMPHVQEYPGVSLPPAPAPPMPNQAPPTIGRTPFSSTATTKALPALRPVRNLLNDQPPPPPPPAAYPEPQLSPAVHHANLVSPTNSGGYYPPPTTRPYQNGYPLQEPAQPHPQHQHPPMGAPMHPPPPLSLAPIAPSSLRPVSPPPQPAFHQPPPFGPPPQGPPVGAIPPPAHYPGVQQPLAPAPVPSARSRPGSSSAPNTQSSSKYRKLEPAPTPPHRLSYQGSNQELRTVQFDYREAIKDYTPIEAPPRHGPTQIRGWTHNNIRRTARPSATSPTTREPPTANPHPASGTNMDEPSA</sequence>
<feature type="region of interest" description="Disordered" evidence="1">
    <location>
        <begin position="641"/>
        <end position="1020"/>
    </location>
</feature>
<protein>
    <submittedName>
        <fullName evidence="2">Uncharacterized protein</fullName>
    </submittedName>
</protein>
<proteinExistence type="predicted"/>
<keyword evidence="3" id="KW-1185">Reference proteome</keyword>
<organism evidence="2 3">
    <name type="scientific">Remersonia thermophila</name>
    <dbReference type="NCBI Taxonomy" id="72144"/>
    <lineage>
        <taxon>Eukaryota</taxon>
        <taxon>Fungi</taxon>
        <taxon>Dikarya</taxon>
        <taxon>Ascomycota</taxon>
        <taxon>Pezizomycotina</taxon>
        <taxon>Sordariomycetes</taxon>
        <taxon>Sordariomycetidae</taxon>
        <taxon>Sordariales</taxon>
        <taxon>Sordariales incertae sedis</taxon>
        <taxon>Remersonia</taxon>
    </lineage>
</organism>
<feature type="region of interest" description="Disordered" evidence="1">
    <location>
        <begin position="507"/>
        <end position="538"/>
    </location>
</feature>
<feature type="compositionally biased region" description="Basic residues" evidence="1">
    <location>
        <begin position="39"/>
        <end position="52"/>
    </location>
</feature>
<gene>
    <name evidence="2" type="ORF">VTJ83DRAFT_2509</name>
</gene>
<evidence type="ECO:0000313" key="2">
    <source>
        <dbReference type="EMBL" id="KAL2270325.1"/>
    </source>
</evidence>
<dbReference type="Proteomes" id="UP001600064">
    <property type="component" value="Unassembled WGS sequence"/>
</dbReference>
<dbReference type="RefSeq" id="XP_070869049.1">
    <property type="nucleotide sequence ID" value="XM_071008787.1"/>
</dbReference>
<feature type="region of interest" description="Disordered" evidence="1">
    <location>
        <begin position="1034"/>
        <end position="1090"/>
    </location>
</feature>
<feature type="compositionally biased region" description="Pro residues" evidence="1">
    <location>
        <begin position="642"/>
        <end position="657"/>
    </location>
</feature>
<feature type="region of interest" description="Disordered" evidence="1">
    <location>
        <begin position="1"/>
        <end position="71"/>
    </location>
</feature>
<dbReference type="GeneID" id="98123431"/>
<dbReference type="EMBL" id="JAZGUE010000002">
    <property type="protein sequence ID" value="KAL2270325.1"/>
    <property type="molecule type" value="Genomic_DNA"/>
</dbReference>
<feature type="region of interest" description="Disordered" evidence="1">
    <location>
        <begin position="295"/>
        <end position="324"/>
    </location>
</feature>
<feature type="compositionally biased region" description="Pro residues" evidence="1">
    <location>
        <begin position="699"/>
        <end position="715"/>
    </location>
</feature>
<evidence type="ECO:0000313" key="3">
    <source>
        <dbReference type="Proteomes" id="UP001600064"/>
    </source>
</evidence>
<evidence type="ECO:0000256" key="1">
    <source>
        <dbReference type="SAM" id="MobiDB-lite"/>
    </source>
</evidence>
<feature type="compositionally biased region" description="Polar residues" evidence="1">
    <location>
        <begin position="1062"/>
        <end position="1071"/>
    </location>
</feature>
<name>A0ABR4DJ01_9PEZI</name>
<feature type="compositionally biased region" description="Basic and acidic residues" evidence="1">
    <location>
        <begin position="740"/>
        <end position="756"/>
    </location>
</feature>
<comment type="caution">
    <text evidence="2">The sequence shown here is derived from an EMBL/GenBank/DDBJ whole genome shotgun (WGS) entry which is preliminary data.</text>
</comment>
<feature type="compositionally biased region" description="Polar residues" evidence="1">
    <location>
        <begin position="1081"/>
        <end position="1090"/>
    </location>
</feature>
<accession>A0ABR4DJ01</accession>
<feature type="compositionally biased region" description="Pro residues" evidence="1">
    <location>
        <begin position="910"/>
        <end position="921"/>
    </location>
</feature>
<feature type="compositionally biased region" description="Low complexity" evidence="1">
    <location>
        <begin position="922"/>
        <end position="932"/>
    </location>
</feature>